<sequence length="361" mass="40000">MKKPYIVSCILMTIFSWSILGNIYAQSTDSIRVKFINSHQTIQFGGTLSYPQNTKAKVPAIIIVSGTGPQDRDGNMGGTPMFKLLANLLNKNGYAVLRVDDRGVGETTGKYDSATTKDFAEDALTALHFLQKQKNINPNKIGLLGHSEGGLAIAIAANESKDVKFLISISGIASNGLDALLDQNDAIVDKAPIPITDKKRYNEINKLMFVTAYHNANSTNMAEKLDSTYSFWKTNDDAYVKSLGIEYDHFRFPIYMYVHQATGPWYRYFVRINAEKIISNVKVPVLALNGDKDPMVVPSNLLHWKDYAAEGGNHNVSTHLIHGVNHLYLPESSVKNPSKIQPSAFNTEASDIIAQWLKSLK</sequence>
<evidence type="ECO:0000313" key="2">
    <source>
        <dbReference type="EMBL" id="QES88358.1"/>
    </source>
</evidence>
<dbReference type="InterPro" id="IPR000383">
    <property type="entry name" value="Xaa-Pro-like_dom"/>
</dbReference>
<dbReference type="Gene3D" id="3.40.50.1820">
    <property type="entry name" value="alpha/beta hydrolase"/>
    <property type="match status" value="1"/>
</dbReference>
<dbReference type="Pfam" id="PF02129">
    <property type="entry name" value="Peptidase_S15"/>
    <property type="match status" value="1"/>
</dbReference>
<feature type="domain" description="Xaa-Pro dipeptidyl-peptidase-like" evidence="1">
    <location>
        <begin position="49"/>
        <end position="326"/>
    </location>
</feature>
<evidence type="ECO:0000313" key="3">
    <source>
        <dbReference type="Proteomes" id="UP000292424"/>
    </source>
</evidence>
<dbReference type="Proteomes" id="UP000292424">
    <property type="component" value="Chromosome"/>
</dbReference>
<dbReference type="PANTHER" id="PTHR43265:SF1">
    <property type="entry name" value="ESTERASE ESTD"/>
    <property type="match status" value="1"/>
</dbReference>
<keyword evidence="2" id="KW-0378">Hydrolase</keyword>
<accession>A0A5P2G111</accession>
<dbReference type="SUPFAM" id="SSF53474">
    <property type="entry name" value="alpha/beta-Hydrolases"/>
    <property type="match status" value="1"/>
</dbReference>
<name>A0A5P2G111_9BACT</name>
<dbReference type="AlphaFoldDB" id="A0A5P2G111"/>
<dbReference type="InterPro" id="IPR029058">
    <property type="entry name" value="AB_hydrolase_fold"/>
</dbReference>
<dbReference type="GO" id="GO:0052689">
    <property type="term" value="F:carboxylic ester hydrolase activity"/>
    <property type="evidence" value="ECO:0007669"/>
    <property type="project" value="TreeGrafter"/>
</dbReference>
<organism evidence="2 3">
    <name type="scientific">Rhizosphaericola mali</name>
    <dbReference type="NCBI Taxonomy" id="2545455"/>
    <lineage>
        <taxon>Bacteria</taxon>
        <taxon>Pseudomonadati</taxon>
        <taxon>Bacteroidota</taxon>
        <taxon>Chitinophagia</taxon>
        <taxon>Chitinophagales</taxon>
        <taxon>Chitinophagaceae</taxon>
        <taxon>Rhizosphaericola</taxon>
    </lineage>
</organism>
<dbReference type="EMBL" id="CP044016">
    <property type="protein sequence ID" value="QES88358.1"/>
    <property type="molecule type" value="Genomic_DNA"/>
</dbReference>
<proteinExistence type="predicted"/>
<evidence type="ECO:0000259" key="1">
    <source>
        <dbReference type="Pfam" id="PF02129"/>
    </source>
</evidence>
<dbReference type="PANTHER" id="PTHR43265">
    <property type="entry name" value="ESTERASE ESTD"/>
    <property type="match status" value="1"/>
</dbReference>
<gene>
    <name evidence="2" type="ORF">E0W69_006685</name>
</gene>
<dbReference type="KEGG" id="arac:E0W69_006685"/>
<dbReference type="InterPro" id="IPR053145">
    <property type="entry name" value="AB_hydrolase_Est10"/>
</dbReference>
<keyword evidence="3" id="KW-1185">Reference proteome</keyword>
<protein>
    <submittedName>
        <fullName evidence="2">Alpha/beta fold hydrolase</fullName>
    </submittedName>
</protein>
<dbReference type="RefSeq" id="WP_131329246.1">
    <property type="nucleotide sequence ID" value="NZ_CP044016.1"/>
</dbReference>
<reference evidence="2 3" key="1">
    <citation type="submission" date="2019-09" db="EMBL/GenBank/DDBJ databases">
        <title>Complete genome sequence of Arachidicoccus sp. B3-10 isolated from apple orchard soil.</title>
        <authorList>
            <person name="Kim H.S."/>
            <person name="Han K.-I."/>
            <person name="Suh M.K."/>
            <person name="Lee K.C."/>
            <person name="Eom M.K."/>
            <person name="Kim J.-S."/>
            <person name="Kang S.W."/>
            <person name="Sin Y."/>
            <person name="Lee J.-S."/>
        </authorList>
    </citation>
    <scope>NUCLEOTIDE SEQUENCE [LARGE SCALE GENOMIC DNA]</scope>
    <source>
        <strain evidence="2 3">B3-10</strain>
    </source>
</reference>
<dbReference type="OrthoDB" id="9809549at2"/>